<evidence type="ECO:0000313" key="5">
    <source>
        <dbReference type="Proteomes" id="UP000011555"/>
    </source>
</evidence>
<organism evidence="4 5">
    <name type="scientific">Natronobacterium lacisalsi AJ5</name>
    <dbReference type="NCBI Taxonomy" id="358396"/>
    <lineage>
        <taxon>Archaea</taxon>
        <taxon>Methanobacteriati</taxon>
        <taxon>Methanobacteriota</taxon>
        <taxon>Stenosarchaea group</taxon>
        <taxon>Halobacteria</taxon>
        <taxon>Halobacteriales</taxon>
        <taxon>Natrialbaceae</taxon>
        <taxon>Natronobacterium</taxon>
    </lineage>
</organism>
<reference evidence="3 6" key="1">
    <citation type="journal article" date="2011" name="J. Bacteriol.">
        <title>Genome sequence of Halobiforma lacisalsi AJ5, an extremely halophilic archaeon which harbors a bop gene.</title>
        <authorList>
            <person name="Jiang X."/>
            <person name="Wang S."/>
            <person name="Cheng H."/>
            <person name="Huo Y."/>
            <person name="Zhang X."/>
            <person name="Zhu X."/>
            <person name="Han X."/>
            <person name="Ni P."/>
            <person name="Wu M."/>
        </authorList>
    </citation>
    <scope>NUCLEOTIDE SEQUENCE [LARGE SCALE GENOMIC DNA]</scope>
    <source>
        <strain evidence="3 6">AJ5</strain>
    </source>
</reference>
<dbReference type="KEGG" id="hlc:CHINAEXTREME17885"/>
<keyword evidence="5" id="KW-1185">Reference proteome</keyword>
<accession>M0LDH9</accession>
<evidence type="ECO:0000313" key="6">
    <source>
        <dbReference type="Proteomes" id="UP000186547"/>
    </source>
</evidence>
<name>M0LDH9_NATLA</name>
<dbReference type="Proteomes" id="UP000186547">
    <property type="component" value="Chromosome"/>
</dbReference>
<dbReference type="AlphaFoldDB" id="M0LDH9"/>
<dbReference type="EMBL" id="AOLZ01000044">
    <property type="protein sequence ID" value="EMA31646.1"/>
    <property type="molecule type" value="Genomic_DNA"/>
</dbReference>
<dbReference type="eggNOG" id="arCOG07555">
    <property type="taxonomic scope" value="Archaea"/>
</dbReference>
<dbReference type="STRING" id="358396.CHINAEXTREME_17885"/>
<proteinExistence type="predicted"/>
<feature type="compositionally biased region" description="Basic and acidic residues" evidence="1">
    <location>
        <begin position="56"/>
        <end position="69"/>
    </location>
</feature>
<dbReference type="InterPro" id="IPR058419">
    <property type="entry name" value="DUF8106"/>
</dbReference>
<feature type="region of interest" description="Disordered" evidence="1">
    <location>
        <begin position="56"/>
        <end position="76"/>
    </location>
</feature>
<reference evidence="3" key="3">
    <citation type="submission" date="2017-01" db="EMBL/GenBank/DDBJ databases">
        <authorList>
            <person name="Mah S.A."/>
            <person name="Swanson W.J."/>
            <person name="Moy G.W."/>
            <person name="Vacquier V.D."/>
        </authorList>
    </citation>
    <scope>NUCLEOTIDE SEQUENCE</scope>
    <source>
        <strain evidence="3">AJ5</strain>
    </source>
</reference>
<dbReference type="Proteomes" id="UP000011555">
    <property type="component" value="Unassembled WGS sequence"/>
</dbReference>
<reference evidence="4 5" key="2">
    <citation type="journal article" date="2014" name="PLoS Genet.">
        <title>Phylogenetically driven sequencing of extremely halophilic archaea reveals strategies for static and dynamic osmo-response.</title>
        <authorList>
            <person name="Becker E.A."/>
            <person name="Seitzer P.M."/>
            <person name="Tritt A."/>
            <person name="Larsen D."/>
            <person name="Krusor M."/>
            <person name="Yao A.I."/>
            <person name="Wu D."/>
            <person name="Madern D."/>
            <person name="Eisen J.A."/>
            <person name="Darling A.E."/>
            <person name="Facciotti M.T."/>
        </authorList>
    </citation>
    <scope>NUCLEOTIDE SEQUENCE [LARGE SCALE GENOMIC DNA]</scope>
    <source>
        <strain evidence="4 5">AJ5</strain>
    </source>
</reference>
<protein>
    <recommendedName>
        <fullName evidence="2">DUF8106 domain-containing protein</fullName>
    </recommendedName>
</protein>
<feature type="domain" description="DUF8106" evidence="2">
    <location>
        <begin position="17"/>
        <end position="59"/>
    </location>
</feature>
<dbReference type="RefSeq" id="WP_007142555.1">
    <property type="nucleotide sequence ID" value="NZ_AOLZ01000044.1"/>
</dbReference>
<evidence type="ECO:0000256" key="1">
    <source>
        <dbReference type="SAM" id="MobiDB-lite"/>
    </source>
</evidence>
<evidence type="ECO:0000259" key="2">
    <source>
        <dbReference type="Pfam" id="PF26408"/>
    </source>
</evidence>
<dbReference type="EMBL" id="CP019285">
    <property type="protein sequence ID" value="APW99523.1"/>
    <property type="molecule type" value="Genomic_DNA"/>
</dbReference>
<sequence>MTRSAPSTDDAATSDRRKSVLFCWACAHASTIDGDWVRRSSDGVVEYVCPVCDTTIDERPGHERTDGGSRHPIASG</sequence>
<gene>
    <name evidence="4" type="ORF">C445_14227</name>
    <name evidence="3" type="ORF">CHINAEXTREME_17885</name>
</gene>
<evidence type="ECO:0000313" key="3">
    <source>
        <dbReference type="EMBL" id="APW99523.1"/>
    </source>
</evidence>
<dbReference type="GeneID" id="30923035"/>
<evidence type="ECO:0000313" key="4">
    <source>
        <dbReference type="EMBL" id="EMA31646.1"/>
    </source>
</evidence>
<dbReference type="Pfam" id="PF26408">
    <property type="entry name" value="DUF8106"/>
    <property type="match status" value="1"/>
</dbReference>